<sequence length="140" mass="15727">MAMAQDGLALPRLTSFSTRRAPRGDEVDYWRQARQEAFMSVRTDPVGSAFGGEIRLGQYADFRLSTKRARPEEVRRSASDIAQGREDEEYLYLVFQLSGNLLVEQTGSTTVPCPSPCPRRSTTSRSSSNCPPTRRSHWPV</sequence>
<evidence type="ECO:0008006" key="4">
    <source>
        <dbReference type="Google" id="ProtNLM"/>
    </source>
</evidence>
<feature type="region of interest" description="Disordered" evidence="1">
    <location>
        <begin position="106"/>
        <end position="140"/>
    </location>
</feature>
<protein>
    <recommendedName>
        <fullName evidence="4">Transcription regulator HTH AraC- type ligand binding domain-containing protein</fullName>
    </recommendedName>
</protein>
<dbReference type="EMBL" id="CP050692">
    <property type="protein sequence ID" value="QIT42220.1"/>
    <property type="molecule type" value="Genomic_DNA"/>
</dbReference>
<organism evidence="2 3">
    <name type="scientific">Streptomyces antibioticus</name>
    <dbReference type="NCBI Taxonomy" id="1890"/>
    <lineage>
        <taxon>Bacteria</taxon>
        <taxon>Bacillati</taxon>
        <taxon>Actinomycetota</taxon>
        <taxon>Actinomycetes</taxon>
        <taxon>Kitasatosporales</taxon>
        <taxon>Streptomycetaceae</taxon>
        <taxon>Streptomyces</taxon>
    </lineage>
</organism>
<proteinExistence type="predicted"/>
<reference evidence="2 3" key="1">
    <citation type="submission" date="2020-03" db="EMBL/GenBank/DDBJ databases">
        <title>Is there a link between lipid content and antibiotic production in Streptomyces?</title>
        <authorList>
            <person name="David M."/>
            <person name="Lejeune C."/>
            <person name="Abreu S."/>
            <person name="Thibessard A."/>
            <person name="Leblond P."/>
            <person name="Chaminade P."/>
            <person name="Virolle M.-J."/>
        </authorList>
    </citation>
    <scope>NUCLEOTIDE SEQUENCE [LARGE SCALE GENOMIC DNA]</scope>
    <source>
        <strain evidence="2 3">DSM 41481</strain>
    </source>
</reference>
<dbReference type="Proteomes" id="UP000502504">
    <property type="component" value="Chromosome"/>
</dbReference>
<accession>A0AAE6Y3H2</accession>
<evidence type="ECO:0000256" key="1">
    <source>
        <dbReference type="SAM" id="MobiDB-lite"/>
    </source>
</evidence>
<feature type="compositionally biased region" description="Low complexity" evidence="1">
    <location>
        <begin position="108"/>
        <end position="133"/>
    </location>
</feature>
<evidence type="ECO:0000313" key="2">
    <source>
        <dbReference type="EMBL" id="QIT42220.1"/>
    </source>
</evidence>
<dbReference type="RefSeq" id="WP_078631560.1">
    <property type="nucleotide sequence ID" value="NZ_CM007717.1"/>
</dbReference>
<dbReference type="AlphaFoldDB" id="A0AAE6Y3H2"/>
<gene>
    <name evidence="2" type="ORF">HCX60_00650</name>
</gene>
<name>A0AAE6Y3H2_STRAT</name>
<evidence type="ECO:0000313" key="3">
    <source>
        <dbReference type="Proteomes" id="UP000502504"/>
    </source>
</evidence>